<reference evidence="2 3" key="1">
    <citation type="journal article" date="2019" name="Sci. Rep.">
        <title>Orb-weaving spider Araneus ventricosus genome elucidates the spidroin gene catalogue.</title>
        <authorList>
            <person name="Kono N."/>
            <person name="Nakamura H."/>
            <person name="Ohtoshi R."/>
            <person name="Moran D.A.P."/>
            <person name="Shinohara A."/>
            <person name="Yoshida Y."/>
            <person name="Fujiwara M."/>
            <person name="Mori M."/>
            <person name="Tomita M."/>
            <person name="Arakawa K."/>
        </authorList>
    </citation>
    <scope>NUCLEOTIDE SEQUENCE [LARGE SCALE GENOMIC DNA]</scope>
</reference>
<evidence type="ECO:0000313" key="1">
    <source>
        <dbReference type="EMBL" id="GBM61929.1"/>
    </source>
</evidence>
<dbReference type="Proteomes" id="UP000499080">
    <property type="component" value="Unassembled WGS sequence"/>
</dbReference>
<name>A0A4Y2HAV3_ARAVE</name>
<organism evidence="2 3">
    <name type="scientific">Araneus ventricosus</name>
    <name type="common">Orbweaver spider</name>
    <name type="synonym">Epeira ventricosa</name>
    <dbReference type="NCBI Taxonomy" id="182803"/>
    <lineage>
        <taxon>Eukaryota</taxon>
        <taxon>Metazoa</taxon>
        <taxon>Ecdysozoa</taxon>
        <taxon>Arthropoda</taxon>
        <taxon>Chelicerata</taxon>
        <taxon>Arachnida</taxon>
        <taxon>Araneae</taxon>
        <taxon>Araneomorphae</taxon>
        <taxon>Entelegynae</taxon>
        <taxon>Araneoidea</taxon>
        <taxon>Araneidae</taxon>
        <taxon>Araneus</taxon>
    </lineage>
</organism>
<dbReference type="EMBL" id="BGPR01180781">
    <property type="protein sequence ID" value="GBM61929.1"/>
    <property type="molecule type" value="Genomic_DNA"/>
</dbReference>
<feature type="non-terminal residue" evidence="2">
    <location>
        <position position="36"/>
    </location>
</feature>
<gene>
    <name evidence="2" type="ORF">AVEN_216028_1</name>
    <name evidence="1" type="ORF">AVEN_245753_1</name>
</gene>
<sequence length="36" mass="4065">MNSGWNWSGRLNIEPDPISITQFGLSGHKSQVRYGM</sequence>
<keyword evidence="3" id="KW-1185">Reference proteome</keyword>
<proteinExistence type="predicted"/>
<evidence type="ECO:0000313" key="3">
    <source>
        <dbReference type="Proteomes" id="UP000499080"/>
    </source>
</evidence>
<dbReference type="AlphaFoldDB" id="A0A4Y2HAV3"/>
<accession>A0A4Y2HAV3</accession>
<dbReference type="EMBL" id="BGPR01180833">
    <property type="protein sequence ID" value="GBM62094.1"/>
    <property type="molecule type" value="Genomic_DNA"/>
</dbReference>
<protein>
    <submittedName>
        <fullName evidence="2">Uncharacterized protein</fullName>
    </submittedName>
</protein>
<evidence type="ECO:0000313" key="2">
    <source>
        <dbReference type="EMBL" id="GBM62094.1"/>
    </source>
</evidence>
<comment type="caution">
    <text evidence="2">The sequence shown here is derived from an EMBL/GenBank/DDBJ whole genome shotgun (WGS) entry which is preliminary data.</text>
</comment>